<evidence type="ECO:0000313" key="3">
    <source>
        <dbReference type="EMBL" id="VAW76858.1"/>
    </source>
</evidence>
<dbReference type="PANTHER" id="PTHR33678:SF2">
    <property type="match status" value="1"/>
</dbReference>
<feature type="compositionally biased region" description="Polar residues" evidence="1">
    <location>
        <begin position="79"/>
        <end position="98"/>
    </location>
</feature>
<gene>
    <name evidence="3" type="ORF">MNBD_GAMMA12-2597</name>
</gene>
<feature type="region of interest" description="Disordered" evidence="1">
    <location>
        <begin position="77"/>
        <end position="113"/>
    </location>
</feature>
<protein>
    <recommendedName>
        <fullName evidence="2">Transposase IS66 central domain-containing protein</fullName>
    </recommendedName>
</protein>
<reference evidence="3" key="1">
    <citation type="submission" date="2018-06" db="EMBL/GenBank/DDBJ databases">
        <authorList>
            <person name="Zhirakovskaya E."/>
        </authorList>
    </citation>
    <scope>NUCLEOTIDE SEQUENCE</scope>
</reference>
<dbReference type="InterPro" id="IPR004291">
    <property type="entry name" value="Transposase_IS66_central"/>
</dbReference>
<sequence>MLSLGYSLVRFDQQQLMASVDKTSVRNEVSRVKADFQKLCDNGNVSDEVKMLMSNMFMIIELMLSIFLEKITKKDHKNSSLSSSQTGKDDTALSQQGSQGKGKKENGFRASNTKTTEKVKRVKVLSCDICGEALNDIPCLHTERRTKIDIIFEKVVEHIDVEVKQCCHCEATVKGRFPSDMPGPLQYGNGLKATVINLMMSHMVAMNRVQKLIKSMIGITLSEASLLKFVLRLHQALATWEHNMTEKILNMKAIHVDETSLRVDQKNHWIHVYSAEEITLKILHRRRGKMAINEIDIIPRYGGIIIHDCWASYLTYPNCGHGLCGSHLLRELTFMVDSNHYRWATKIKLLLQEACRTVAKRASKKLTASEYAGLQ</sequence>
<dbReference type="EMBL" id="UOFL01000114">
    <property type="protein sequence ID" value="VAW76858.1"/>
    <property type="molecule type" value="Genomic_DNA"/>
</dbReference>
<accession>A0A3B0Y7V2</accession>
<proteinExistence type="predicted"/>
<dbReference type="PANTHER" id="PTHR33678">
    <property type="entry name" value="BLL1576 PROTEIN"/>
    <property type="match status" value="1"/>
</dbReference>
<dbReference type="InterPro" id="IPR052344">
    <property type="entry name" value="Transposase-related"/>
</dbReference>
<evidence type="ECO:0000259" key="2">
    <source>
        <dbReference type="Pfam" id="PF03050"/>
    </source>
</evidence>
<evidence type="ECO:0000256" key="1">
    <source>
        <dbReference type="SAM" id="MobiDB-lite"/>
    </source>
</evidence>
<dbReference type="Pfam" id="PF03050">
    <property type="entry name" value="DDE_Tnp_IS66"/>
    <property type="match status" value="1"/>
</dbReference>
<dbReference type="AlphaFoldDB" id="A0A3B0Y7V2"/>
<feature type="domain" description="Transposase IS66 central" evidence="2">
    <location>
        <begin position="186"/>
        <end position="360"/>
    </location>
</feature>
<name>A0A3B0Y7V2_9ZZZZ</name>
<organism evidence="3">
    <name type="scientific">hydrothermal vent metagenome</name>
    <dbReference type="NCBI Taxonomy" id="652676"/>
    <lineage>
        <taxon>unclassified sequences</taxon>
        <taxon>metagenomes</taxon>
        <taxon>ecological metagenomes</taxon>
    </lineage>
</organism>